<gene>
    <name evidence="1" type="ORF">QP858_00340</name>
</gene>
<proteinExistence type="predicted"/>
<evidence type="ECO:0000313" key="2">
    <source>
        <dbReference type="Proteomes" id="UP001225576"/>
    </source>
</evidence>
<protein>
    <submittedName>
        <fullName evidence="1">Uncharacterized protein</fullName>
    </submittedName>
</protein>
<dbReference type="AlphaFoldDB" id="A0AAW6ZA92"/>
<dbReference type="Proteomes" id="UP001225576">
    <property type="component" value="Unassembled WGS sequence"/>
</dbReference>
<dbReference type="EMBL" id="JASPDQ010000001">
    <property type="protein sequence ID" value="MDK8600916.1"/>
    <property type="molecule type" value="Genomic_DNA"/>
</dbReference>
<organism evidence="1 2">
    <name type="scientific">Trueperella bernardiae</name>
    <dbReference type="NCBI Taxonomy" id="59561"/>
    <lineage>
        <taxon>Bacteria</taxon>
        <taxon>Bacillati</taxon>
        <taxon>Actinomycetota</taxon>
        <taxon>Actinomycetes</taxon>
        <taxon>Actinomycetales</taxon>
        <taxon>Actinomycetaceae</taxon>
        <taxon>Trueperella</taxon>
    </lineage>
</organism>
<dbReference type="RefSeq" id="WP_204880328.1">
    <property type="nucleotide sequence ID" value="NZ_JASPDQ010000001.1"/>
</dbReference>
<reference evidence="1" key="1">
    <citation type="submission" date="2023-05" db="EMBL/GenBank/DDBJ databases">
        <title>Genomic Catalog of Human Bladder Bacteria.</title>
        <authorList>
            <person name="Du J."/>
        </authorList>
    </citation>
    <scope>NUCLEOTIDE SEQUENCE</scope>
    <source>
        <strain evidence="1">UMB1304A</strain>
    </source>
</reference>
<sequence>MTESSFQQAKEAYRKARLVEREKIRNLLRSMNFEVVDGPQAGEGPFSYPKRSTRIRPQLDLRNWMWVGGTSLSDRSIQVLVTLQVLDWDWEEEDGKLKNTSRNVHALFDRLGVIPFCDAPHPKLRPGAHSELKFPTCNLEADKWVKNAVLNDQFHTDIDLPLDEIKLHKLEQIIRTRCCHA</sequence>
<name>A0AAW6ZA92_9ACTO</name>
<comment type="caution">
    <text evidence="1">The sequence shown here is derived from an EMBL/GenBank/DDBJ whole genome shotgun (WGS) entry which is preliminary data.</text>
</comment>
<accession>A0AAW6ZA92</accession>
<evidence type="ECO:0000313" key="1">
    <source>
        <dbReference type="EMBL" id="MDK8600916.1"/>
    </source>
</evidence>